<feature type="non-terminal residue" evidence="1">
    <location>
        <position position="1"/>
    </location>
</feature>
<proteinExistence type="predicted"/>
<protein>
    <submittedName>
        <fullName evidence="1">Uncharacterized protein</fullName>
    </submittedName>
</protein>
<sequence>GEQRKLDAMRHLEMQHRDLHIQIDAKELEFKLVVLVREQATAEFHRLDRWIHTSM</sequence>
<evidence type="ECO:0000313" key="1">
    <source>
        <dbReference type="EMBL" id="RHZ40180.1"/>
    </source>
</evidence>
<name>A0A3R7BEG6_APHAT</name>
<accession>A0A3R7BEG6</accession>
<reference evidence="1 2" key="1">
    <citation type="submission" date="2018-08" db="EMBL/GenBank/DDBJ databases">
        <title>Aphanomyces genome sequencing and annotation.</title>
        <authorList>
            <person name="Minardi D."/>
            <person name="Oidtmann B."/>
            <person name="Van Der Giezen M."/>
            <person name="Studholme D.J."/>
        </authorList>
    </citation>
    <scope>NUCLEOTIDE SEQUENCE [LARGE SCALE GENOMIC DNA]</scope>
    <source>
        <strain evidence="1 2">FDL457</strain>
    </source>
</reference>
<dbReference type="AlphaFoldDB" id="A0A3R7BEG6"/>
<comment type="caution">
    <text evidence="1">The sequence shown here is derived from an EMBL/GenBank/DDBJ whole genome shotgun (WGS) entry which is preliminary data.</text>
</comment>
<gene>
    <name evidence="1" type="ORF">DYB26_016012</name>
</gene>
<dbReference type="VEuPathDB" id="FungiDB:H257_13660"/>
<evidence type="ECO:0000313" key="2">
    <source>
        <dbReference type="Proteomes" id="UP000286510"/>
    </source>
</evidence>
<dbReference type="EMBL" id="QUTF01006881">
    <property type="protein sequence ID" value="RHZ40180.1"/>
    <property type="molecule type" value="Genomic_DNA"/>
</dbReference>
<organism evidence="1 2">
    <name type="scientific">Aphanomyces astaci</name>
    <name type="common">Crayfish plague agent</name>
    <dbReference type="NCBI Taxonomy" id="112090"/>
    <lineage>
        <taxon>Eukaryota</taxon>
        <taxon>Sar</taxon>
        <taxon>Stramenopiles</taxon>
        <taxon>Oomycota</taxon>
        <taxon>Saprolegniomycetes</taxon>
        <taxon>Saprolegniales</taxon>
        <taxon>Verrucalvaceae</taxon>
        <taxon>Aphanomyces</taxon>
    </lineage>
</organism>
<dbReference type="Proteomes" id="UP000286510">
    <property type="component" value="Unassembled WGS sequence"/>
</dbReference>